<protein>
    <submittedName>
        <fullName evidence="1">Uncharacterized protein</fullName>
    </submittedName>
</protein>
<sequence>MRSPASVRSNHCGLTGGCSFLKCNRGRDTTSGCRPVH</sequence>
<reference evidence="1" key="1">
    <citation type="journal article" date="2021" name="Proc. Natl. Acad. Sci. U.S.A.">
        <title>A Catalog of Tens of Thousands of Viruses from Human Metagenomes Reveals Hidden Associations with Chronic Diseases.</title>
        <authorList>
            <person name="Tisza M.J."/>
            <person name="Buck C.B."/>
        </authorList>
    </citation>
    <scope>NUCLEOTIDE SEQUENCE</scope>
    <source>
        <strain evidence="1">CtPxx43</strain>
    </source>
</reference>
<dbReference type="EMBL" id="BK015396">
    <property type="protein sequence ID" value="DAE04880.1"/>
    <property type="molecule type" value="Genomic_DNA"/>
</dbReference>
<organism evidence="1">
    <name type="scientific">Siphoviridae sp. ctPxx43</name>
    <dbReference type="NCBI Taxonomy" id="2825489"/>
    <lineage>
        <taxon>Viruses</taxon>
        <taxon>Duplodnaviria</taxon>
        <taxon>Heunggongvirae</taxon>
        <taxon>Uroviricota</taxon>
        <taxon>Caudoviricetes</taxon>
    </lineage>
</organism>
<proteinExistence type="predicted"/>
<evidence type="ECO:0000313" key="1">
    <source>
        <dbReference type="EMBL" id="DAE04880.1"/>
    </source>
</evidence>
<name>A0A8S5PDX6_9CAUD</name>
<accession>A0A8S5PDX6</accession>